<name>A0ABQ8KU91_9APHY</name>
<keyword evidence="3" id="KW-1185">Reference proteome</keyword>
<feature type="compositionally biased region" description="Basic and acidic residues" evidence="1">
    <location>
        <begin position="488"/>
        <end position="502"/>
    </location>
</feature>
<feature type="region of interest" description="Disordered" evidence="1">
    <location>
        <begin position="199"/>
        <end position="231"/>
    </location>
</feature>
<proteinExistence type="predicted"/>
<reference evidence="2 3" key="1">
    <citation type="journal article" date="2021" name="Environ. Microbiol.">
        <title>Gene family expansions and transcriptome signatures uncover fungal adaptations to wood decay.</title>
        <authorList>
            <person name="Hage H."/>
            <person name="Miyauchi S."/>
            <person name="Viragh M."/>
            <person name="Drula E."/>
            <person name="Min B."/>
            <person name="Chaduli D."/>
            <person name="Navarro D."/>
            <person name="Favel A."/>
            <person name="Norest M."/>
            <person name="Lesage-Meessen L."/>
            <person name="Balint B."/>
            <person name="Merenyi Z."/>
            <person name="de Eugenio L."/>
            <person name="Morin E."/>
            <person name="Martinez A.T."/>
            <person name="Baldrian P."/>
            <person name="Stursova M."/>
            <person name="Martinez M.J."/>
            <person name="Novotny C."/>
            <person name="Magnuson J.K."/>
            <person name="Spatafora J.W."/>
            <person name="Maurice S."/>
            <person name="Pangilinan J."/>
            <person name="Andreopoulos W."/>
            <person name="LaButti K."/>
            <person name="Hundley H."/>
            <person name="Na H."/>
            <person name="Kuo A."/>
            <person name="Barry K."/>
            <person name="Lipzen A."/>
            <person name="Henrissat B."/>
            <person name="Riley R."/>
            <person name="Ahrendt S."/>
            <person name="Nagy L.G."/>
            <person name="Grigoriev I.V."/>
            <person name="Martin F."/>
            <person name="Rosso M.N."/>
        </authorList>
    </citation>
    <scope>NUCLEOTIDE SEQUENCE [LARGE SCALE GENOMIC DNA]</scope>
    <source>
        <strain evidence="2 3">CIRM-BRFM 1785</strain>
    </source>
</reference>
<comment type="caution">
    <text evidence="2">The sequence shown here is derived from an EMBL/GenBank/DDBJ whole genome shotgun (WGS) entry which is preliminary data.</text>
</comment>
<sequence>MYYQPSSGSAWMTSRLIPLSQDLYKAAQPTASGQKWQWNGGIDVRTVVPCIGKTPMADRVSSKQPAAASLTLEFSMVQALHDTSLDRLAGHGIPGPASHAPRYSETNSETTQLVIVALDPTTPVPVQYMIVDTTNLLSLNRLSFKIELVLATGVDNEFEVDADTDDFSAACSLLFPFADSMLRASQKAEKKLNRGITGVGKTSGMAESRTLTPATDLPRGNSRFSVPGRGAEPSIASLRVAQRLQVQTSTSDNPQAQAVCRRPVATTHSCSYAECTLPVDAPSQIPTLPSSRMYGKVNSRPPQHAKCSPRGSIRELPPAADHALLPDMSDVYEAPDVDPSRPGKWCRELFCTSSAGGASRSQTKAALLACCASMGTGGAMREREVVGVTSSWTVIIPWTLARRAQTADTTRLLRPNLAQSIRQDNTLQDDGKHRSTEIIHVSTSIGEADAPNRNTAHQLHSRRESHKYKIADAEDHRKAAIAQYKRAGAGDDRSDKGDEHAHAKQQGVPPWYLPTTLLWDQRLSDRNISAGRVSRTTA</sequence>
<dbReference type="EMBL" id="JADCUA010000003">
    <property type="protein sequence ID" value="KAH9841996.1"/>
    <property type="molecule type" value="Genomic_DNA"/>
</dbReference>
<protein>
    <submittedName>
        <fullName evidence="2">Uncharacterized protein</fullName>
    </submittedName>
</protein>
<accession>A0ABQ8KU91</accession>
<feature type="region of interest" description="Disordered" evidence="1">
    <location>
        <begin position="484"/>
        <end position="509"/>
    </location>
</feature>
<organism evidence="2 3">
    <name type="scientific">Rhodofomes roseus</name>
    <dbReference type="NCBI Taxonomy" id="34475"/>
    <lineage>
        <taxon>Eukaryota</taxon>
        <taxon>Fungi</taxon>
        <taxon>Dikarya</taxon>
        <taxon>Basidiomycota</taxon>
        <taxon>Agaricomycotina</taxon>
        <taxon>Agaricomycetes</taxon>
        <taxon>Polyporales</taxon>
        <taxon>Rhodofomes</taxon>
    </lineage>
</organism>
<evidence type="ECO:0000313" key="3">
    <source>
        <dbReference type="Proteomes" id="UP000814176"/>
    </source>
</evidence>
<gene>
    <name evidence="2" type="ORF">C8Q71DRAFT_721035</name>
</gene>
<evidence type="ECO:0000256" key="1">
    <source>
        <dbReference type="SAM" id="MobiDB-lite"/>
    </source>
</evidence>
<dbReference type="GeneID" id="72002134"/>
<dbReference type="RefSeq" id="XP_047783295.1">
    <property type="nucleotide sequence ID" value="XM_047921402.1"/>
</dbReference>
<dbReference type="Proteomes" id="UP000814176">
    <property type="component" value="Unassembled WGS sequence"/>
</dbReference>
<evidence type="ECO:0000313" key="2">
    <source>
        <dbReference type="EMBL" id="KAH9841996.1"/>
    </source>
</evidence>